<dbReference type="SUPFAM" id="SSF53448">
    <property type="entry name" value="Nucleotide-diphospho-sugar transferases"/>
    <property type="match status" value="1"/>
</dbReference>
<dbReference type="OrthoDB" id="9815829at2"/>
<protein>
    <submittedName>
        <fullName evidence="5">Glycosyltransferase family 2 protein</fullName>
    </submittedName>
</protein>
<sequence>MQTPEITVLMPAYNAADYIADAIRSVLAQTYPHFELLIIDDGSTDNTAAVAAAFNDPRIRLLRQPNGGVAAALNRGLAAAQAPLVARFDADDLCHPQRLERQRALLQQDPALVIAGSAVEYVDADKRPVFSWQPPAYVHSELLRLLPHSCPFIHSSVIVRREAVLAAGGYPEGAHTFEDHLLWTRLLPAGKGLNSPEPLVQVRLNVSSVTIDERWRPRAFRRIKAAALAAGRISTEDAAELAAIIRRQSHPLVKEGAYHALLGKKYLWNNYDPERARASLRRALSCNPFYTAGYGLLVASYLPPAWIRKGYETFKNWRR</sequence>
<dbReference type="GO" id="GO:0016757">
    <property type="term" value="F:glycosyltransferase activity"/>
    <property type="evidence" value="ECO:0007669"/>
    <property type="project" value="UniProtKB-KW"/>
</dbReference>
<dbReference type="Gene3D" id="3.90.550.10">
    <property type="entry name" value="Spore Coat Polysaccharide Biosynthesis Protein SpsA, Chain A"/>
    <property type="match status" value="1"/>
</dbReference>
<gene>
    <name evidence="5" type="ORF">E0486_10700</name>
</gene>
<comment type="caution">
    <text evidence="5">The sequence shown here is derived from an EMBL/GenBank/DDBJ whole genome shotgun (WGS) entry which is preliminary data.</text>
</comment>
<evidence type="ECO:0000256" key="1">
    <source>
        <dbReference type="ARBA" id="ARBA00006739"/>
    </source>
</evidence>
<reference evidence="5 6" key="1">
    <citation type="submission" date="2019-03" db="EMBL/GenBank/DDBJ databases">
        <authorList>
            <person name="Kim M.K.M."/>
        </authorList>
    </citation>
    <scope>NUCLEOTIDE SEQUENCE [LARGE SCALE GENOMIC DNA]</scope>
    <source>
        <strain evidence="5 6">17J68-15</strain>
    </source>
</reference>
<dbReference type="PANTHER" id="PTHR43685">
    <property type="entry name" value="GLYCOSYLTRANSFERASE"/>
    <property type="match status" value="1"/>
</dbReference>
<evidence type="ECO:0000256" key="2">
    <source>
        <dbReference type="ARBA" id="ARBA00022676"/>
    </source>
</evidence>
<dbReference type="InterPro" id="IPR050834">
    <property type="entry name" value="Glycosyltransf_2"/>
</dbReference>
<dbReference type="CDD" id="cd00761">
    <property type="entry name" value="Glyco_tranf_GTA_type"/>
    <property type="match status" value="1"/>
</dbReference>
<evidence type="ECO:0000259" key="4">
    <source>
        <dbReference type="Pfam" id="PF00535"/>
    </source>
</evidence>
<keyword evidence="3 5" id="KW-0808">Transferase</keyword>
<dbReference type="EMBL" id="SKFH01000015">
    <property type="protein sequence ID" value="TCZ70600.1"/>
    <property type="molecule type" value="Genomic_DNA"/>
</dbReference>
<keyword evidence="2" id="KW-0328">Glycosyltransferase</keyword>
<keyword evidence="6" id="KW-1185">Reference proteome</keyword>
<dbReference type="InterPro" id="IPR001173">
    <property type="entry name" value="Glyco_trans_2-like"/>
</dbReference>
<evidence type="ECO:0000313" key="5">
    <source>
        <dbReference type="EMBL" id="TCZ70600.1"/>
    </source>
</evidence>
<dbReference type="AlphaFoldDB" id="A0A4R4E3K6"/>
<name>A0A4R4E3K6_9BACT</name>
<organism evidence="5 6">
    <name type="scientific">Flaviaesturariibacter aridisoli</name>
    <dbReference type="NCBI Taxonomy" id="2545761"/>
    <lineage>
        <taxon>Bacteria</taxon>
        <taxon>Pseudomonadati</taxon>
        <taxon>Bacteroidota</taxon>
        <taxon>Chitinophagia</taxon>
        <taxon>Chitinophagales</taxon>
        <taxon>Chitinophagaceae</taxon>
        <taxon>Flaviaestuariibacter</taxon>
    </lineage>
</organism>
<comment type="similarity">
    <text evidence="1">Belongs to the glycosyltransferase 2 family.</text>
</comment>
<proteinExistence type="inferred from homology"/>
<dbReference type="Proteomes" id="UP000295164">
    <property type="component" value="Unassembled WGS sequence"/>
</dbReference>
<dbReference type="Pfam" id="PF00535">
    <property type="entry name" value="Glycos_transf_2"/>
    <property type="match status" value="1"/>
</dbReference>
<evidence type="ECO:0000313" key="6">
    <source>
        <dbReference type="Proteomes" id="UP000295164"/>
    </source>
</evidence>
<dbReference type="RefSeq" id="WP_131852169.1">
    <property type="nucleotide sequence ID" value="NZ_SKFH01000015.1"/>
</dbReference>
<feature type="domain" description="Glycosyltransferase 2-like" evidence="4">
    <location>
        <begin position="7"/>
        <end position="164"/>
    </location>
</feature>
<accession>A0A4R4E3K6</accession>
<dbReference type="InterPro" id="IPR029044">
    <property type="entry name" value="Nucleotide-diphossugar_trans"/>
</dbReference>
<dbReference type="PANTHER" id="PTHR43685:SF5">
    <property type="entry name" value="GLYCOSYLTRANSFERASE EPSE-RELATED"/>
    <property type="match status" value="1"/>
</dbReference>
<evidence type="ECO:0000256" key="3">
    <source>
        <dbReference type="ARBA" id="ARBA00022679"/>
    </source>
</evidence>